<name>A0A231H8V2_9NOCA</name>
<evidence type="ECO:0000313" key="3">
    <source>
        <dbReference type="EMBL" id="OXR45156.1"/>
    </source>
</evidence>
<dbReference type="Pfam" id="PF02470">
    <property type="entry name" value="MlaD"/>
    <property type="match status" value="1"/>
</dbReference>
<evidence type="ECO:0000259" key="1">
    <source>
        <dbReference type="Pfam" id="PF02470"/>
    </source>
</evidence>
<dbReference type="InterPro" id="IPR024516">
    <property type="entry name" value="Mce_C"/>
</dbReference>
<comment type="caution">
    <text evidence="3">The sequence shown here is derived from an EMBL/GenBank/DDBJ whole genome shotgun (WGS) entry which is preliminary data.</text>
</comment>
<evidence type="ECO:0000259" key="2">
    <source>
        <dbReference type="Pfam" id="PF11887"/>
    </source>
</evidence>
<dbReference type="AlphaFoldDB" id="A0A231H8V2"/>
<sequence length="340" mass="36432">MMRNRRNAGVLLIKLTIAVVVAGTLLSLVLTAIRNPISGQTRDYTADFTDVSGLHPNADVRNRGVQVGKVTGIQIIRERGDSLARVSFTLAQPHTLTANTQLAVKYQNLTGIRYLDLVVPDDPGKAVDHLSTDRTRPSFDITKLFNGLQPVLRTLSPQEIDTFTSNALTLLQGDGGGLAPMLDSLQKLSGLVQDRQQVITTLVNNMARINESMGGKSANVIEFLRSFSVPVESAMTVLDEFRKTDLYGPTFMKPVDQLLANIGLDRNLDINKLLQSAFSSLAGAADAVRLLPVAFEGLQVPGLIDSTAGSPMTCSHGAADLPGTVKVLLNGSKVTICKAG</sequence>
<reference evidence="3 4" key="1">
    <citation type="submission" date="2017-07" db="EMBL/GenBank/DDBJ databases">
        <title>First draft Genome Sequence of Nocardia cerradoensis isolated from human infection.</title>
        <authorList>
            <person name="Carrasco G."/>
        </authorList>
    </citation>
    <scope>NUCLEOTIDE SEQUENCE [LARGE SCALE GENOMIC DNA]</scope>
    <source>
        <strain evidence="3 4">CNM20130759</strain>
    </source>
</reference>
<protein>
    <submittedName>
        <fullName evidence="3">Uncharacterized protein</fullName>
    </submittedName>
</protein>
<dbReference type="RefSeq" id="WP_223273452.1">
    <property type="nucleotide sequence ID" value="NZ_NGAF01000005.1"/>
</dbReference>
<proteinExistence type="predicted"/>
<dbReference type="PANTHER" id="PTHR33371:SF17">
    <property type="entry name" value="MCE-FAMILY PROTEIN MCE1B"/>
    <property type="match status" value="1"/>
</dbReference>
<feature type="domain" description="Mammalian cell entry C-terminal" evidence="2">
    <location>
        <begin position="128"/>
        <end position="229"/>
    </location>
</feature>
<feature type="domain" description="Mce/MlaD" evidence="1">
    <location>
        <begin position="41"/>
        <end position="118"/>
    </location>
</feature>
<evidence type="ECO:0000313" key="4">
    <source>
        <dbReference type="Proteomes" id="UP000215506"/>
    </source>
</evidence>
<dbReference type="InterPro" id="IPR052336">
    <property type="entry name" value="MlaD_Phospholipid_Transporter"/>
</dbReference>
<gene>
    <name evidence="3" type="ORF">B7C42_03114</name>
</gene>
<dbReference type="GO" id="GO:0005576">
    <property type="term" value="C:extracellular region"/>
    <property type="evidence" value="ECO:0007669"/>
    <property type="project" value="TreeGrafter"/>
</dbReference>
<dbReference type="Pfam" id="PF11887">
    <property type="entry name" value="Mce4_CUP1"/>
    <property type="match status" value="1"/>
</dbReference>
<organism evidence="3 4">
    <name type="scientific">Nocardia cerradoensis</name>
    <dbReference type="NCBI Taxonomy" id="85688"/>
    <lineage>
        <taxon>Bacteria</taxon>
        <taxon>Bacillati</taxon>
        <taxon>Actinomycetota</taxon>
        <taxon>Actinomycetes</taxon>
        <taxon>Mycobacteriales</taxon>
        <taxon>Nocardiaceae</taxon>
        <taxon>Nocardia</taxon>
    </lineage>
</organism>
<dbReference type="InterPro" id="IPR003399">
    <property type="entry name" value="Mce/MlaD"/>
</dbReference>
<keyword evidence="4" id="KW-1185">Reference proteome</keyword>
<dbReference type="GO" id="GO:0051701">
    <property type="term" value="P:biological process involved in interaction with host"/>
    <property type="evidence" value="ECO:0007669"/>
    <property type="project" value="TreeGrafter"/>
</dbReference>
<accession>A0A231H8V2</accession>
<dbReference type="PANTHER" id="PTHR33371">
    <property type="entry name" value="INTERMEMBRANE PHOSPHOLIPID TRANSPORT SYSTEM BINDING PROTEIN MLAD-RELATED"/>
    <property type="match status" value="1"/>
</dbReference>
<dbReference type="EMBL" id="NGAF01000005">
    <property type="protein sequence ID" value="OXR45156.1"/>
    <property type="molecule type" value="Genomic_DNA"/>
</dbReference>
<dbReference type="Proteomes" id="UP000215506">
    <property type="component" value="Unassembled WGS sequence"/>
</dbReference>